<dbReference type="InterPro" id="IPR025657">
    <property type="entry name" value="RadC_JAB"/>
</dbReference>
<dbReference type="GO" id="GO:0006508">
    <property type="term" value="P:proteolysis"/>
    <property type="evidence" value="ECO:0007669"/>
    <property type="project" value="UniProtKB-KW"/>
</dbReference>
<dbReference type="PROSITE" id="PS50249">
    <property type="entry name" value="MPN"/>
    <property type="match status" value="1"/>
</dbReference>
<keyword evidence="4" id="KW-0862">Zinc</keyword>
<proteinExistence type="predicted"/>
<keyword evidence="5" id="KW-0482">Metalloprotease</keyword>
<dbReference type="GO" id="GO:0046872">
    <property type="term" value="F:metal ion binding"/>
    <property type="evidence" value="ECO:0007669"/>
    <property type="project" value="UniProtKB-KW"/>
</dbReference>
<dbReference type="PANTHER" id="PTHR30471">
    <property type="entry name" value="DNA REPAIR PROTEIN RADC"/>
    <property type="match status" value="1"/>
</dbReference>
<dbReference type="GO" id="GO:0008237">
    <property type="term" value="F:metallopeptidase activity"/>
    <property type="evidence" value="ECO:0007669"/>
    <property type="project" value="UniProtKB-KW"/>
</dbReference>
<evidence type="ECO:0000256" key="1">
    <source>
        <dbReference type="ARBA" id="ARBA00022670"/>
    </source>
</evidence>
<dbReference type="EMBL" id="CT573071">
    <property type="protein sequence ID" value="CAJ75146.1"/>
    <property type="molecule type" value="Genomic_DNA"/>
</dbReference>
<dbReference type="InterPro" id="IPR037518">
    <property type="entry name" value="MPN"/>
</dbReference>
<dbReference type="Pfam" id="PF04002">
    <property type="entry name" value="RadC"/>
    <property type="match status" value="1"/>
</dbReference>
<name>Q1Q559_KUEST</name>
<evidence type="ECO:0000256" key="5">
    <source>
        <dbReference type="ARBA" id="ARBA00023049"/>
    </source>
</evidence>
<evidence type="ECO:0000256" key="2">
    <source>
        <dbReference type="ARBA" id="ARBA00022723"/>
    </source>
</evidence>
<dbReference type="RefSeq" id="WP_169704441.1">
    <property type="nucleotide sequence ID" value="NZ_OCTL01000150.1"/>
</dbReference>
<dbReference type="InterPro" id="IPR001405">
    <property type="entry name" value="UPF0758"/>
</dbReference>
<protein>
    <submittedName>
        <fullName evidence="7">Similar to DNA repair protein RadC</fullName>
    </submittedName>
</protein>
<evidence type="ECO:0000313" key="7">
    <source>
        <dbReference type="EMBL" id="CAJ75146.1"/>
    </source>
</evidence>
<dbReference type="AlphaFoldDB" id="Q1Q559"/>
<reference evidence="7" key="1">
    <citation type="journal article" date="2006" name="Nature">
        <title>Deciphering the evolution and metabolism of an anammox bacterium from a community genome.</title>
        <authorList>
            <person name="Strous M."/>
            <person name="Pelletier E."/>
            <person name="Mangenot S."/>
            <person name="Rattei T."/>
            <person name="Lehner A."/>
            <person name="Taylor M.W."/>
            <person name="Horn M."/>
            <person name="Daims H."/>
            <person name="Bartol-Mavel D."/>
            <person name="Wincker P."/>
            <person name="Barbe V."/>
            <person name="Fonknechten N."/>
            <person name="Vallenet D."/>
            <person name="Segurens B."/>
            <person name="Schenowitz-Truong C."/>
            <person name="Medigue C."/>
            <person name="Collingro A."/>
            <person name="Snel B."/>
            <person name="Dutilh B.E."/>
            <person name="OpDenCamp H.J.M."/>
            <person name="vanDerDrift C."/>
            <person name="Cirpus I."/>
            <person name="vanDePas-Schoonen K.T."/>
            <person name="Harhangi H.R."/>
            <person name="vanNiftrik L."/>
            <person name="Schmid M."/>
            <person name="Keltjens J."/>
            <person name="vanDeVossenberg J."/>
            <person name="Kartal B."/>
            <person name="Meier H."/>
            <person name="Frishman D."/>
            <person name="Huynen M.A."/>
            <person name="Mewes H."/>
            <person name="Weissenbach J."/>
            <person name="Jetten M.S.M."/>
            <person name="Wagner M."/>
            <person name="LePaslier D."/>
        </authorList>
    </citation>
    <scope>NUCLEOTIDE SEQUENCE</scope>
</reference>
<dbReference type="PANTHER" id="PTHR30471:SF3">
    <property type="entry name" value="UPF0758 PROTEIN YEES-RELATED"/>
    <property type="match status" value="1"/>
</dbReference>
<evidence type="ECO:0000259" key="6">
    <source>
        <dbReference type="PROSITE" id="PS50249"/>
    </source>
</evidence>
<keyword evidence="2" id="KW-0479">Metal-binding</keyword>
<feature type="domain" description="MPN" evidence="6">
    <location>
        <begin position="9"/>
        <end position="136"/>
    </location>
</feature>
<gene>
    <name evidence="7" type="primary">radC</name>
    <name evidence="7" type="ORF">kuste4384</name>
</gene>
<dbReference type="Gene3D" id="3.40.140.10">
    <property type="entry name" value="Cytidine Deaminase, domain 2"/>
    <property type="match status" value="1"/>
</dbReference>
<dbReference type="CDD" id="cd08071">
    <property type="entry name" value="MPN_DUF2466"/>
    <property type="match status" value="1"/>
</dbReference>
<accession>Q1Q559</accession>
<reference evidence="7" key="2">
    <citation type="submission" date="2006-01" db="EMBL/GenBank/DDBJ databases">
        <authorList>
            <person name="Genoscope"/>
        </authorList>
    </citation>
    <scope>NUCLEOTIDE SEQUENCE</scope>
</reference>
<keyword evidence="1" id="KW-0645">Protease</keyword>
<organism evidence="7">
    <name type="scientific">Kuenenia stuttgartiensis</name>
    <dbReference type="NCBI Taxonomy" id="174633"/>
    <lineage>
        <taxon>Bacteria</taxon>
        <taxon>Pseudomonadati</taxon>
        <taxon>Planctomycetota</taxon>
        <taxon>Candidatus Brocadiia</taxon>
        <taxon>Candidatus Brocadiales</taxon>
        <taxon>Candidatus Brocadiaceae</taxon>
        <taxon>Candidatus Kuenenia</taxon>
    </lineage>
</organism>
<evidence type="ECO:0000256" key="3">
    <source>
        <dbReference type="ARBA" id="ARBA00022801"/>
    </source>
</evidence>
<keyword evidence="3" id="KW-0378">Hydrolase</keyword>
<evidence type="ECO:0000256" key="4">
    <source>
        <dbReference type="ARBA" id="ARBA00022833"/>
    </source>
</evidence>
<sequence>MILSEKKKSVHGPGDVATIMRSILAVEGEIDRSKEHFWTVGLNNKNVIQYIELVSLGTLTSAVLGPREVFRLAVHKAIANILLVHNHPAGDPEPSKEDVSVTQRLISAGQILGIQVLDHVIIGNPEYYSFKERGIIQ</sequence>